<dbReference type="SUPFAM" id="SSF52540">
    <property type="entry name" value="P-loop containing nucleoside triphosphate hydrolases"/>
    <property type="match status" value="1"/>
</dbReference>
<gene>
    <name evidence="2" type="ORF">GCM10017584_01840</name>
</gene>
<dbReference type="InterPro" id="IPR005158">
    <property type="entry name" value="BTAD"/>
</dbReference>
<dbReference type="InterPro" id="IPR027417">
    <property type="entry name" value="P-loop_NTPase"/>
</dbReference>
<name>A0A9W6LYA2_9MICO</name>
<comment type="caution">
    <text evidence="2">The sequence shown here is derived from an EMBL/GenBank/DDBJ whole genome shotgun (WGS) entry which is preliminary data.</text>
</comment>
<dbReference type="RefSeq" id="WP_271175314.1">
    <property type="nucleotide sequence ID" value="NZ_BAAAJO010000001.1"/>
</dbReference>
<sequence>MASPPSPRVAVLGPVLVENRSGELVEPAGALGKSLIVALVLARGSLSVTSLVEDLWNDAPPRQERAALQTLVSRVRTASADGLLESTASGYALGVAPEHTDLGIARAHLERARRADAAGDPATALDEAGHALALWRGEPGGELGSTPLADELGRAAAGLRDELHLLRARSRRLLGDPVAALRDLEPLIAAAPLDEQVQLERLRALDAAGRRNDAVAVFAELKAALIDQLGTRPGAELVAFNAHLLTDEERPLPAPARVRLGLRTAPNALIGREYDVDALEDLVATSPLTTILGAGGLGKTRLAQEIGNRAVHTPAVVFVELASVRSGDDIALAFASTLGIREARSLRASDPGSQLDLRSRILGLLAERETLLIVDNCEHIVDAAAAWVADILESTTTVRVLATSRAPLAIGAERVYPLDSLASTDGDLAGGPAVDLFMERARAARPGVVLPPDIVARLCDRLDGLPLAIELAAARTRAMSVDEIERRLGNRFALLTGGERNAPERHRTLLAVIDWSWNLLGDSERALLRRLALFPDGFSAEAAEAVAGDRADTVLDDLEALVNQSLVAVAEASATGILRYRMLETVREFGELELRQADELSLVREAMYGWATAFSRRTLGAMHGAAQVRNFNLINAEQDNLVTILRLAIDERRGADIAATFSALAYYWSLRSAHSEVLSFGSVVVEALTGWVPSGVERDDAAASYAIIGGTFLYLDLRTAVRAISRLKKITREAPLADARLNAITQLVQLASHLDEALALLEEFRRSPDPALAAMGGLMLAQLGENSGDLDESLAIAAEADEKATIAQDTWAIASAAQALAQLHSQLAHPEEALRWAERSQAGLSQLQADGDLRQLDWIIAINAISAGDLARGRRLLETYLGREDDPTGFDYVDYYGIGYAGLAEIALAEGDIDEGLRYYDQAVGVYGKGNVTTNPWMTILGAAQLASRLRAHADGHELDRDGTDRLARELRTRILVSYRLRPVYIDKPVVGAGLLGAAFWMLDPHTAAGRDEEWTRRGVELFALADRANSRQDMPSLNRARLGAVIRNAVGDAAVDAAIAEAQALDRNAAVVRGLAVLRDLRF</sequence>
<dbReference type="Pfam" id="PF25872">
    <property type="entry name" value="HTH_77"/>
    <property type="match status" value="1"/>
</dbReference>
<dbReference type="Pfam" id="PF13401">
    <property type="entry name" value="AAA_22"/>
    <property type="match status" value="1"/>
</dbReference>
<proteinExistence type="predicted"/>
<feature type="domain" description="Bacterial transcriptional activator" evidence="1">
    <location>
        <begin position="100"/>
        <end position="245"/>
    </location>
</feature>
<dbReference type="InterPro" id="IPR049945">
    <property type="entry name" value="AAA_22"/>
</dbReference>
<dbReference type="PANTHER" id="PTHR47691">
    <property type="entry name" value="REGULATOR-RELATED"/>
    <property type="match status" value="1"/>
</dbReference>
<dbReference type="Pfam" id="PF03704">
    <property type="entry name" value="BTAD"/>
    <property type="match status" value="1"/>
</dbReference>
<dbReference type="Gene3D" id="1.25.40.10">
    <property type="entry name" value="Tetratricopeptide repeat domain"/>
    <property type="match status" value="1"/>
</dbReference>
<dbReference type="InterPro" id="IPR036388">
    <property type="entry name" value="WH-like_DNA-bd_sf"/>
</dbReference>
<dbReference type="SUPFAM" id="SSF48452">
    <property type="entry name" value="TPR-like"/>
    <property type="match status" value="2"/>
</dbReference>
<dbReference type="PANTHER" id="PTHR47691:SF3">
    <property type="entry name" value="HTH-TYPE TRANSCRIPTIONAL REGULATOR RV0890C-RELATED"/>
    <property type="match status" value="1"/>
</dbReference>
<reference evidence="2" key="1">
    <citation type="journal article" date="2014" name="Int. J. Syst. Evol. Microbiol.">
        <title>Complete genome sequence of Corynebacterium casei LMG S-19264T (=DSM 44701T), isolated from a smear-ripened cheese.</title>
        <authorList>
            <consortium name="US DOE Joint Genome Institute (JGI-PGF)"/>
            <person name="Walter F."/>
            <person name="Albersmeier A."/>
            <person name="Kalinowski J."/>
            <person name="Ruckert C."/>
        </authorList>
    </citation>
    <scope>NUCLEOTIDE SEQUENCE</scope>
    <source>
        <strain evidence="2">VKM Ac-1401</strain>
    </source>
</reference>
<protein>
    <submittedName>
        <fullName evidence="2">SARP family transcriptional regulator</fullName>
    </submittedName>
</protein>
<dbReference type="SMART" id="SM01043">
    <property type="entry name" value="BTAD"/>
    <property type="match status" value="1"/>
</dbReference>
<keyword evidence="3" id="KW-1185">Reference proteome</keyword>
<dbReference type="Proteomes" id="UP001142372">
    <property type="component" value="Unassembled WGS sequence"/>
</dbReference>
<evidence type="ECO:0000313" key="2">
    <source>
        <dbReference type="EMBL" id="GLJ74611.1"/>
    </source>
</evidence>
<dbReference type="Gene3D" id="3.40.50.300">
    <property type="entry name" value="P-loop containing nucleotide triphosphate hydrolases"/>
    <property type="match status" value="1"/>
</dbReference>
<accession>A0A9W6LYA2</accession>
<dbReference type="GO" id="GO:0016887">
    <property type="term" value="F:ATP hydrolysis activity"/>
    <property type="evidence" value="ECO:0007669"/>
    <property type="project" value="InterPro"/>
</dbReference>
<dbReference type="EMBL" id="BSEN01000001">
    <property type="protein sequence ID" value="GLJ74611.1"/>
    <property type="molecule type" value="Genomic_DNA"/>
</dbReference>
<reference evidence="2" key="2">
    <citation type="submission" date="2023-01" db="EMBL/GenBank/DDBJ databases">
        <authorList>
            <person name="Sun Q."/>
            <person name="Evtushenko L."/>
        </authorList>
    </citation>
    <scope>NUCLEOTIDE SEQUENCE</scope>
    <source>
        <strain evidence="2">VKM Ac-1401</strain>
    </source>
</reference>
<dbReference type="Gene3D" id="1.10.10.10">
    <property type="entry name" value="Winged helix-like DNA-binding domain superfamily/Winged helix DNA-binding domain"/>
    <property type="match status" value="1"/>
</dbReference>
<organism evidence="2 3">
    <name type="scientific">Leifsonia poae</name>
    <dbReference type="NCBI Taxonomy" id="110933"/>
    <lineage>
        <taxon>Bacteria</taxon>
        <taxon>Bacillati</taxon>
        <taxon>Actinomycetota</taxon>
        <taxon>Actinomycetes</taxon>
        <taxon>Micrococcales</taxon>
        <taxon>Microbacteriaceae</taxon>
        <taxon>Leifsonia</taxon>
    </lineage>
</organism>
<evidence type="ECO:0000313" key="3">
    <source>
        <dbReference type="Proteomes" id="UP001142372"/>
    </source>
</evidence>
<dbReference type="AlphaFoldDB" id="A0A9W6LYA2"/>
<dbReference type="InterPro" id="IPR011990">
    <property type="entry name" value="TPR-like_helical_dom_sf"/>
</dbReference>
<evidence type="ECO:0000259" key="1">
    <source>
        <dbReference type="SMART" id="SM01043"/>
    </source>
</evidence>
<dbReference type="InterPro" id="IPR058852">
    <property type="entry name" value="HTH_77"/>
</dbReference>